<gene>
    <name evidence="3" type="ORF">IF1G_05898</name>
</gene>
<protein>
    <submittedName>
        <fullName evidence="3">Uncharacterized protein</fullName>
    </submittedName>
</protein>
<dbReference type="EMBL" id="SPUK01000008">
    <property type="protein sequence ID" value="TQV94911.1"/>
    <property type="molecule type" value="Genomic_DNA"/>
</dbReference>
<keyword evidence="2" id="KW-0472">Membrane</keyword>
<feature type="compositionally biased region" description="Polar residues" evidence="1">
    <location>
        <begin position="258"/>
        <end position="267"/>
    </location>
</feature>
<evidence type="ECO:0000313" key="4">
    <source>
        <dbReference type="Proteomes" id="UP000315783"/>
    </source>
</evidence>
<evidence type="ECO:0000256" key="2">
    <source>
        <dbReference type="SAM" id="Phobius"/>
    </source>
</evidence>
<proteinExistence type="predicted"/>
<dbReference type="AlphaFoldDB" id="A0A545UZL4"/>
<evidence type="ECO:0000313" key="3">
    <source>
        <dbReference type="EMBL" id="TQV94911.1"/>
    </source>
</evidence>
<reference evidence="3 4" key="1">
    <citation type="journal article" date="2019" name="Appl. Microbiol. Biotechnol.">
        <title>Genome sequence of Isaria javanica and comparative genome analysis insights into family S53 peptidase evolution in fungal entomopathogens.</title>
        <authorList>
            <person name="Lin R."/>
            <person name="Zhang X."/>
            <person name="Xin B."/>
            <person name="Zou M."/>
            <person name="Gao Y."/>
            <person name="Qin F."/>
            <person name="Hu Q."/>
            <person name="Xie B."/>
            <person name="Cheng X."/>
        </authorList>
    </citation>
    <scope>NUCLEOTIDE SEQUENCE [LARGE SCALE GENOMIC DNA]</scope>
    <source>
        <strain evidence="3 4">IJ1G</strain>
    </source>
</reference>
<evidence type="ECO:0000256" key="1">
    <source>
        <dbReference type="SAM" id="MobiDB-lite"/>
    </source>
</evidence>
<name>A0A545UZL4_9HYPO</name>
<organism evidence="3 4">
    <name type="scientific">Cordyceps javanica</name>
    <dbReference type="NCBI Taxonomy" id="43265"/>
    <lineage>
        <taxon>Eukaryota</taxon>
        <taxon>Fungi</taxon>
        <taxon>Dikarya</taxon>
        <taxon>Ascomycota</taxon>
        <taxon>Pezizomycotina</taxon>
        <taxon>Sordariomycetes</taxon>
        <taxon>Hypocreomycetidae</taxon>
        <taxon>Hypocreales</taxon>
        <taxon>Cordycipitaceae</taxon>
        <taxon>Cordyceps</taxon>
    </lineage>
</organism>
<keyword evidence="2" id="KW-1133">Transmembrane helix</keyword>
<feature type="compositionally biased region" description="Basic and acidic residues" evidence="1">
    <location>
        <begin position="283"/>
        <end position="295"/>
    </location>
</feature>
<feature type="transmembrane region" description="Helical" evidence="2">
    <location>
        <begin position="181"/>
        <end position="204"/>
    </location>
</feature>
<feature type="compositionally biased region" description="Basic and acidic residues" evidence="1">
    <location>
        <begin position="216"/>
        <end position="239"/>
    </location>
</feature>
<accession>A0A545UZL4</accession>
<keyword evidence="4" id="KW-1185">Reference proteome</keyword>
<feature type="region of interest" description="Disordered" evidence="1">
    <location>
        <begin position="211"/>
        <end position="331"/>
    </location>
</feature>
<sequence>MNTGLQAAQDTLHPCGLPVYYQGASKQIMCVKKRAGQGGQGGAIVFGGFGGKGKEERTRAACTNGAFSCSHKRAKAESKCSFSPQEEEAGHEQGKQGKLGPRIPLLFFGRSMHTPPPLWCLSRRALPVLVVFLVVNCDGGWEPCRVGSCDTQSWGLVEGPKCRMNRSTASPPHITSLVSRLVILVLTIQYLRLFCTILACAWVLPLRSNKAVRRQRPGEKSRRRDPCPQIERLSDEEKPRRRRGRVSAIDSQKKKKTPASQPGSLAQPSPRRRRRFQAGPRDMMFDSRHQSEANKSKPSQVTAPPPPLPTPLLSPPLHSPLRSGLAAGRYI</sequence>
<comment type="caution">
    <text evidence="3">The sequence shown here is derived from an EMBL/GenBank/DDBJ whole genome shotgun (WGS) entry which is preliminary data.</text>
</comment>
<feature type="compositionally biased region" description="Pro residues" evidence="1">
    <location>
        <begin position="303"/>
        <end position="318"/>
    </location>
</feature>
<dbReference type="Proteomes" id="UP000315783">
    <property type="component" value="Unassembled WGS sequence"/>
</dbReference>
<keyword evidence="2" id="KW-0812">Transmembrane</keyword>